<evidence type="ECO:0000313" key="3">
    <source>
        <dbReference type="EMBL" id="RBW69935.1"/>
    </source>
</evidence>
<dbReference type="Proteomes" id="UP000253314">
    <property type="component" value="Unassembled WGS sequence"/>
</dbReference>
<dbReference type="AlphaFoldDB" id="A0A366XXR3"/>
<dbReference type="EMBL" id="QOCW01000007">
    <property type="protein sequence ID" value="RBW69935.1"/>
    <property type="molecule type" value="Genomic_DNA"/>
</dbReference>
<keyword evidence="1" id="KW-0812">Transmembrane</keyword>
<organism evidence="3 4">
    <name type="scientific">Bacillus taeanensis</name>
    <dbReference type="NCBI Taxonomy" id="273032"/>
    <lineage>
        <taxon>Bacteria</taxon>
        <taxon>Bacillati</taxon>
        <taxon>Bacillota</taxon>
        <taxon>Bacilli</taxon>
        <taxon>Bacillales</taxon>
        <taxon>Bacillaceae</taxon>
        <taxon>Bacillus</taxon>
    </lineage>
</organism>
<accession>A0A366XXR3</accession>
<feature type="domain" description="LysM" evidence="2">
    <location>
        <begin position="48"/>
        <end position="99"/>
    </location>
</feature>
<sequence>MGVVFMLTNLRKFTSIEWSFILVFIIAVIFTMTSIVSALEPVNKSEYKEVTLQYGDTLWQLADQYKEDHSYTYQQFISWVEEVNGIHHQNLTPGETIVLPIEKK</sequence>
<evidence type="ECO:0000259" key="2">
    <source>
        <dbReference type="PROSITE" id="PS51782"/>
    </source>
</evidence>
<feature type="transmembrane region" description="Helical" evidence="1">
    <location>
        <begin position="20"/>
        <end position="39"/>
    </location>
</feature>
<dbReference type="InterPro" id="IPR036779">
    <property type="entry name" value="LysM_dom_sf"/>
</dbReference>
<dbReference type="Gene3D" id="3.10.350.10">
    <property type="entry name" value="LysM domain"/>
    <property type="match status" value="1"/>
</dbReference>
<keyword evidence="4" id="KW-1185">Reference proteome</keyword>
<dbReference type="PROSITE" id="PS51782">
    <property type="entry name" value="LYSM"/>
    <property type="match status" value="1"/>
</dbReference>
<proteinExistence type="predicted"/>
<reference evidence="3 4" key="1">
    <citation type="submission" date="2018-07" db="EMBL/GenBank/DDBJ databases">
        <title>Lottiidibacillus patelloidae gen. nov., sp. nov., isolated from the intestinal tract of a marine limpet and the reclassification of B. taeanensis BH030017T, B. algicola KMM 3737T and B. hwajinpoensis SW-72T as genus Lottiidibacillus.</title>
        <authorList>
            <person name="Liu R."/>
            <person name="Huang Z."/>
        </authorList>
    </citation>
    <scope>NUCLEOTIDE SEQUENCE [LARGE SCALE GENOMIC DNA]</scope>
    <source>
        <strain evidence="3 4">BH030017</strain>
    </source>
</reference>
<keyword evidence="3" id="KW-0132">Cell division</keyword>
<evidence type="ECO:0000256" key="1">
    <source>
        <dbReference type="SAM" id="Phobius"/>
    </source>
</evidence>
<keyword evidence="1" id="KW-0472">Membrane</keyword>
<keyword evidence="1" id="KW-1133">Transmembrane helix</keyword>
<dbReference type="InterPro" id="IPR018392">
    <property type="entry name" value="LysM"/>
</dbReference>
<name>A0A366XXR3_9BACI</name>
<gene>
    <name evidence="3" type="ORF">DS031_08745</name>
</gene>
<dbReference type="OrthoDB" id="2679564at2"/>
<protein>
    <submittedName>
        <fullName evidence="3">Cell division suppressor protein YneA</fullName>
    </submittedName>
</protein>
<comment type="caution">
    <text evidence="3">The sequence shown here is derived from an EMBL/GenBank/DDBJ whole genome shotgun (WGS) entry which is preliminary data.</text>
</comment>
<keyword evidence="3" id="KW-0131">Cell cycle</keyword>
<dbReference type="Pfam" id="PF01476">
    <property type="entry name" value="LysM"/>
    <property type="match status" value="1"/>
</dbReference>
<evidence type="ECO:0000313" key="4">
    <source>
        <dbReference type="Proteomes" id="UP000253314"/>
    </source>
</evidence>
<dbReference type="GO" id="GO:0051301">
    <property type="term" value="P:cell division"/>
    <property type="evidence" value="ECO:0007669"/>
    <property type="project" value="UniProtKB-KW"/>
</dbReference>